<name>A0A9J6F2U6_RHIMP</name>
<sequence>MVLMDSPVSRANNVIEANTAHIDNTGCARRGFTVALAACASGHKLPAFIFFKEPSGRDANQECLARMWGPNSDDVRWLLVLDQAPIHKTQAAKDAIAEHDTDVVFHKPTEASQRLLEQAIQGEPTAFLGDVHDKKRKNTKGNMRKPSRQEALNFVSEAWAAVTLETVVRPFKGCGISNAFGGSKDGKLYDCLSVIGAVAPEHPEDLQYKCLDLVFSSVSEESFDGFESD</sequence>
<protein>
    <recommendedName>
        <fullName evidence="3">DDE-1 domain-containing protein</fullName>
    </recommendedName>
</protein>
<dbReference type="Proteomes" id="UP000821866">
    <property type="component" value="Chromosome 1"/>
</dbReference>
<dbReference type="Gene3D" id="3.30.420.10">
    <property type="entry name" value="Ribonuclease H-like superfamily/Ribonuclease H"/>
    <property type="match status" value="1"/>
</dbReference>
<dbReference type="InterPro" id="IPR036397">
    <property type="entry name" value="RNaseH_sf"/>
</dbReference>
<dbReference type="AlphaFoldDB" id="A0A9J6F2U6"/>
<dbReference type="VEuPathDB" id="VectorBase:LOC119161382"/>
<dbReference type="EMBL" id="JABSTU010000001">
    <property type="protein sequence ID" value="KAH8040963.1"/>
    <property type="molecule type" value="Genomic_DNA"/>
</dbReference>
<reference evidence="1" key="1">
    <citation type="journal article" date="2020" name="Cell">
        <title>Large-Scale Comparative Analyses of Tick Genomes Elucidate Their Genetic Diversity and Vector Capacities.</title>
        <authorList>
            <consortium name="Tick Genome and Microbiome Consortium (TIGMIC)"/>
            <person name="Jia N."/>
            <person name="Wang J."/>
            <person name="Shi W."/>
            <person name="Du L."/>
            <person name="Sun Y."/>
            <person name="Zhan W."/>
            <person name="Jiang J.F."/>
            <person name="Wang Q."/>
            <person name="Zhang B."/>
            <person name="Ji P."/>
            <person name="Bell-Sakyi L."/>
            <person name="Cui X.M."/>
            <person name="Yuan T.T."/>
            <person name="Jiang B.G."/>
            <person name="Yang W.F."/>
            <person name="Lam T.T."/>
            <person name="Chang Q.C."/>
            <person name="Ding S.J."/>
            <person name="Wang X.J."/>
            <person name="Zhu J.G."/>
            <person name="Ruan X.D."/>
            <person name="Zhao L."/>
            <person name="Wei J.T."/>
            <person name="Ye R.Z."/>
            <person name="Que T.C."/>
            <person name="Du C.H."/>
            <person name="Zhou Y.H."/>
            <person name="Cheng J.X."/>
            <person name="Dai P.F."/>
            <person name="Guo W.B."/>
            <person name="Han X.H."/>
            <person name="Huang E.J."/>
            <person name="Li L.F."/>
            <person name="Wei W."/>
            <person name="Gao Y.C."/>
            <person name="Liu J.Z."/>
            <person name="Shao H.Z."/>
            <person name="Wang X."/>
            <person name="Wang C.C."/>
            <person name="Yang T.C."/>
            <person name="Huo Q.B."/>
            <person name="Li W."/>
            <person name="Chen H.Y."/>
            <person name="Chen S.E."/>
            <person name="Zhou L.G."/>
            <person name="Ni X.B."/>
            <person name="Tian J.H."/>
            <person name="Sheng Y."/>
            <person name="Liu T."/>
            <person name="Pan Y.S."/>
            <person name="Xia L.Y."/>
            <person name="Li J."/>
            <person name="Zhao F."/>
            <person name="Cao W.C."/>
        </authorList>
    </citation>
    <scope>NUCLEOTIDE SEQUENCE</scope>
    <source>
        <strain evidence="1">Rmic-2018</strain>
    </source>
</reference>
<reference evidence="1" key="2">
    <citation type="submission" date="2021-09" db="EMBL/GenBank/DDBJ databases">
        <authorList>
            <person name="Jia N."/>
            <person name="Wang J."/>
            <person name="Shi W."/>
            <person name="Du L."/>
            <person name="Sun Y."/>
            <person name="Zhan W."/>
            <person name="Jiang J."/>
            <person name="Wang Q."/>
            <person name="Zhang B."/>
            <person name="Ji P."/>
            <person name="Sakyi L.B."/>
            <person name="Cui X."/>
            <person name="Yuan T."/>
            <person name="Jiang B."/>
            <person name="Yang W."/>
            <person name="Lam T.T.-Y."/>
            <person name="Chang Q."/>
            <person name="Ding S."/>
            <person name="Wang X."/>
            <person name="Zhu J."/>
            <person name="Ruan X."/>
            <person name="Zhao L."/>
            <person name="Wei J."/>
            <person name="Que T."/>
            <person name="Du C."/>
            <person name="Cheng J."/>
            <person name="Dai P."/>
            <person name="Han X."/>
            <person name="Huang E."/>
            <person name="Gao Y."/>
            <person name="Liu J."/>
            <person name="Shao H."/>
            <person name="Ye R."/>
            <person name="Li L."/>
            <person name="Wei W."/>
            <person name="Wang X."/>
            <person name="Wang C."/>
            <person name="Huo Q."/>
            <person name="Li W."/>
            <person name="Guo W."/>
            <person name="Chen H."/>
            <person name="Chen S."/>
            <person name="Zhou L."/>
            <person name="Zhou L."/>
            <person name="Ni X."/>
            <person name="Tian J."/>
            <person name="Zhou Y."/>
            <person name="Sheng Y."/>
            <person name="Liu T."/>
            <person name="Pan Y."/>
            <person name="Xia L."/>
            <person name="Li J."/>
            <person name="Zhao F."/>
            <person name="Cao W."/>
        </authorList>
    </citation>
    <scope>NUCLEOTIDE SEQUENCE</scope>
    <source>
        <strain evidence="1">Rmic-2018</strain>
        <tissue evidence="1">Larvae</tissue>
    </source>
</reference>
<accession>A0A9J6F2U6</accession>
<dbReference type="GO" id="GO:0003676">
    <property type="term" value="F:nucleic acid binding"/>
    <property type="evidence" value="ECO:0007669"/>
    <property type="project" value="InterPro"/>
</dbReference>
<evidence type="ECO:0000313" key="1">
    <source>
        <dbReference type="EMBL" id="KAH8040963.1"/>
    </source>
</evidence>
<comment type="caution">
    <text evidence="1">The sequence shown here is derived from an EMBL/GenBank/DDBJ whole genome shotgun (WGS) entry which is preliminary data.</text>
</comment>
<evidence type="ECO:0008006" key="3">
    <source>
        <dbReference type="Google" id="ProtNLM"/>
    </source>
</evidence>
<dbReference type="VEuPathDB" id="VectorBase:LOC119177311"/>
<organism evidence="1 2">
    <name type="scientific">Rhipicephalus microplus</name>
    <name type="common">Cattle tick</name>
    <name type="synonym">Boophilus microplus</name>
    <dbReference type="NCBI Taxonomy" id="6941"/>
    <lineage>
        <taxon>Eukaryota</taxon>
        <taxon>Metazoa</taxon>
        <taxon>Ecdysozoa</taxon>
        <taxon>Arthropoda</taxon>
        <taxon>Chelicerata</taxon>
        <taxon>Arachnida</taxon>
        <taxon>Acari</taxon>
        <taxon>Parasitiformes</taxon>
        <taxon>Ixodida</taxon>
        <taxon>Ixodoidea</taxon>
        <taxon>Ixodidae</taxon>
        <taxon>Rhipicephalinae</taxon>
        <taxon>Rhipicephalus</taxon>
        <taxon>Boophilus</taxon>
    </lineage>
</organism>
<proteinExistence type="predicted"/>
<evidence type="ECO:0000313" key="2">
    <source>
        <dbReference type="Proteomes" id="UP000821866"/>
    </source>
</evidence>
<keyword evidence="2" id="KW-1185">Reference proteome</keyword>
<gene>
    <name evidence="1" type="ORF">HPB51_013245</name>
</gene>